<name>A0A7W7RIY0_9ACTN</name>
<feature type="transmembrane region" description="Helical" evidence="5">
    <location>
        <begin position="186"/>
        <end position="204"/>
    </location>
</feature>
<dbReference type="GO" id="GO:0005886">
    <property type="term" value="C:plasma membrane"/>
    <property type="evidence" value="ECO:0007669"/>
    <property type="project" value="UniProtKB-SubCell"/>
</dbReference>
<evidence type="ECO:0000256" key="3">
    <source>
        <dbReference type="ARBA" id="ARBA00022989"/>
    </source>
</evidence>
<sequence length="429" mass="41367">MAATTSDARSAGAVPGALQRRTLITVAAAQVLGGAGLAAGVTVGALLAQDMLETSSLAGLPAALFTLGSAGAAFLVGRISHSRGRRPGLVAGYAAGAAGGAGVVAAAALDSIGLFFAALLVYGAGTATNLQARYAGADLAAPHRRGRAISTVLVATTLGAVAGPNLTEATQGLGYIVGAPALAGPFVLAAAAYGLAALVLWGFLRPDPLLHARNMALTPAAAGVPAGAGASEAAPASPRPVPGRFNPGIALGGAAMVLTQIVMLAIMTMTPIHMQAHGHGLGATGLVIAVHVAFMYLPSPLTGVLVDRLGRKPVLVAAGVTLLAAGLVAATGPVTSVAVLATALALLGLGWNFGLLAGTAMVTDAAALATRARTQGAVDVGVALAGASGGILSGVVVAAAGFPALAVGGGVLALAIVPFAARRARRPAG</sequence>
<dbReference type="Gene3D" id="1.20.1250.20">
    <property type="entry name" value="MFS general substrate transporter like domains"/>
    <property type="match status" value="2"/>
</dbReference>
<dbReference type="AlphaFoldDB" id="A0A7W7RIY0"/>
<organism evidence="7 8">
    <name type="scientific">Lipingzhangella halophila</name>
    <dbReference type="NCBI Taxonomy" id="1783352"/>
    <lineage>
        <taxon>Bacteria</taxon>
        <taxon>Bacillati</taxon>
        <taxon>Actinomycetota</taxon>
        <taxon>Actinomycetes</taxon>
        <taxon>Streptosporangiales</taxon>
        <taxon>Nocardiopsidaceae</taxon>
        <taxon>Lipingzhangella</taxon>
    </lineage>
</organism>
<feature type="transmembrane region" description="Helical" evidence="5">
    <location>
        <begin position="89"/>
        <end position="109"/>
    </location>
</feature>
<feature type="transmembrane region" description="Helical" evidence="5">
    <location>
        <begin position="23"/>
        <end position="46"/>
    </location>
</feature>
<dbReference type="PANTHER" id="PTHR23534">
    <property type="entry name" value="MFS PERMEASE"/>
    <property type="match status" value="1"/>
</dbReference>
<feature type="transmembrane region" description="Helical" evidence="5">
    <location>
        <begin position="58"/>
        <end position="77"/>
    </location>
</feature>
<comment type="subcellular location">
    <subcellularLocation>
        <location evidence="1">Cell membrane</location>
        <topology evidence="1">Multi-pass membrane protein</topology>
    </subcellularLocation>
</comment>
<feature type="transmembrane region" description="Helical" evidence="5">
    <location>
        <begin position="249"/>
        <end position="269"/>
    </location>
</feature>
<feature type="transmembrane region" description="Helical" evidence="5">
    <location>
        <begin position="377"/>
        <end position="396"/>
    </location>
</feature>
<reference evidence="7 8" key="1">
    <citation type="submission" date="2020-08" db="EMBL/GenBank/DDBJ databases">
        <title>Sequencing the genomes of 1000 actinobacteria strains.</title>
        <authorList>
            <person name="Klenk H.-P."/>
        </authorList>
    </citation>
    <scope>NUCLEOTIDE SEQUENCE [LARGE SCALE GENOMIC DNA]</scope>
    <source>
        <strain evidence="7 8">DSM 102030</strain>
    </source>
</reference>
<feature type="domain" description="Major facilitator superfamily (MFS) profile" evidence="6">
    <location>
        <begin position="22"/>
        <end position="427"/>
    </location>
</feature>
<dbReference type="GO" id="GO:0022857">
    <property type="term" value="F:transmembrane transporter activity"/>
    <property type="evidence" value="ECO:0007669"/>
    <property type="project" value="InterPro"/>
</dbReference>
<feature type="transmembrane region" description="Helical" evidence="5">
    <location>
        <begin position="281"/>
        <end position="306"/>
    </location>
</feature>
<dbReference type="RefSeq" id="WP_184580520.1">
    <property type="nucleotide sequence ID" value="NZ_JACHJT010000001.1"/>
</dbReference>
<proteinExistence type="predicted"/>
<evidence type="ECO:0000313" key="8">
    <source>
        <dbReference type="Proteomes" id="UP000523007"/>
    </source>
</evidence>
<dbReference type="InterPro" id="IPR020846">
    <property type="entry name" value="MFS_dom"/>
</dbReference>
<dbReference type="InterPro" id="IPR005829">
    <property type="entry name" value="Sugar_transporter_CS"/>
</dbReference>
<gene>
    <name evidence="7" type="ORF">F4561_003664</name>
</gene>
<feature type="transmembrane region" description="Helical" evidence="5">
    <location>
        <begin position="337"/>
        <end position="356"/>
    </location>
</feature>
<dbReference type="InterPro" id="IPR011701">
    <property type="entry name" value="MFS"/>
</dbReference>
<evidence type="ECO:0000256" key="4">
    <source>
        <dbReference type="ARBA" id="ARBA00023136"/>
    </source>
</evidence>
<dbReference type="PROSITE" id="PS00216">
    <property type="entry name" value="SUGAR_TRANSPORT_1"/>
    <property type="match status" value="1"/>
</dbReference>
<feature type="transmembrane region" description="Helical" evidence="5">
    <location>
        <begin position="313"/>
        <end position="331"/>
    </location>
</feature>
<dbReference type="EMBL" id="JACHJT010000001">
    <property type="protein sequence ID" value="MBB4932844.1"/>
    <property type="molecule type" value="Genomic_DNA"/>
</dbReference>
<evidence type="ECO:0000256" key="1">
    <source>
        <dbReference type="ARBA" id="ARBA00004651"/>
    </source>
</evidence>
<dbReference type="Pfam" id="PF07690">
    <property type="entry name" value="MFS_1"/>
    <property type="match status" value="1"/>
</dbReference>
<evidence type="ECO:0000313" key="7">
    <source>
        <dbReference type="EMBL" id="MBB4932844.1"/>
    </source>
</evidence>
<evidence type="ECO:0000256" key="2">
    <source>
        <dbReference type="ARBA" id="ARBA00022692"/>
    </source>
</evidence>
<dbReference type="Proteomes" id="UP000523007">
    <property type="component" value="Unassembled WGS sequence"/>
</dbReference>
<dbReference type="SUPFAM" id="SSF103473">
    <property type="entry name" value="MFS general substrate transporter"/>
    <property type="match status" value="1"/>
</dbReference>
<keyword evidence="3 5" id="KW-1133">Transmembrane helix</keyword>
<protein>
    <submittedName>
        <fullName evidence="7">MFS family permease</fullName>
    </submittedName>
</protein>
<keyword evidence="4 5" id="KW-0472">Membrane</keyword>
<comment type="caution">
    <text evidence="7">The sequence shown here is derived from an EMBL/GenBank/DDBJ whole genome shotgun (WGS) entry which is preliminary data.</text>
</comment>
<feature type="transmembrane region" description="Helical" evidence="5">
    <location>
        <begin position="148"/>
        <end position="166"/>
    </location>
</feature>
<keyword evidence="2 5" id="KW-0812">Transmembrane</keyword>
<feature type="transmembrane region" description="Helical" evidence="5">
    <location>
        <begin position="115"/>
        <end position="136"/>
    </location>
</feature>
<dbReference type="PROSITE" id="PS50850">
    <property type="entry name" value="MFS"/>
    <property type="match status" value="1"/>
</dbReference>
<evidence type="ECO:0000259" key="6">
    <source>
        <dbReference type="PROSITE" id="PS50850"/>
    </source>
</evidence>
<keyword evidence="8" id="KW-1185">Reference proteome</keyword>
<dbReference type="InterPro" id="IPR036259">
    <property type="entry name" value="MFS_trans_sf"/>
</dbReference>
<dbReference type="PANTHER" id="PTHR23534:SF1">
    <property type="entry name" value="MAJOR FACILITATOR SUPERFAMILY PROTEIN"/>
    <property type="match status" value="1"/>
</dbReference>
<accession>A0A7W7RIY0</accession>
<evidence type="ECO:0000256" key="5">
    <source>
        <dbReference type="SAM" id="Phobius"/>
    </source>
</evidence>
<feature type="transmembrane region" description="Helical" evidence="5">
    <location>
        <begin position="402"/>
        <end position="421"/>
    </location>
</feature>